<sequence length="38" mass="4342">MRTYRKQEQAMTDLVQDVVSMVCMGTFLVSMAMWIGAL</sequence>
<keyword evidence="1" id="KW-0472">Membrane</keyword>
<dbReference type="EMBL" id="JBEPMN010000003">
    <property type="protein sequence ID" value="MET3660701.1"/>
    <property type="molecule type" value="Genomic_DNA"/>
</dbReference>
<protein>
    <submittedName>
        <fullName evidence="2">Uncharacterized protein</fullName>
    </submittedName>
</protein>
<comment type="caution">
    <text evidence="2">The sequence shown here is derived from an EMBL/GenBank/DDBJ whole genome shotgun (WGS) entry which is preliminary data.</text>
</comment>
<dbReference type="Proteomes" id="UP001549143">
    <property type="component" value="Unassembled WGS sequence"/>
</dbReference>
<keyword evidence="1" id="KW-0812">Transmembrane</keyword>
<reference evidence="2 3" key="1">
    <citation type="submission" date="2024-06" db="EMBL/GenBank/DDBJ databases">
        <title>Genomic Encyclopedia of Type Strains, Phase IV (KMG-IV): sequencing the most valuable type-strain genomes for metagenomic binning, comparative biology and taxonomic classification.</title>
        <authorList>
            <person name="Goeker M."/>
        </authorList>
    </citation>
    <scope>NUCLEOTIDE SEQUENCE [LARGE SCALE GENOMIC DNA]</scope>
    <source>
        <strain evidence="2 3">DSM 19730</strain>
    </source>
</reference>
<evidence type="ECO:0000256" key="1">
    <source>
        <dbReference type="SAM" id="Phobius"/>
    </source>
</evidence>
<feature type="transmembrane region" description="Helical" evidence="1">
    <location>
        <begin position="14"/>
        <end position="35"/>
    </location>
</feature>
<name>A0ABV2KHY8_9HYPH</name>
<keyword evidence="3" id="KW-1185">Reference proteome</keyword>
<evidence type="ECO:0000313" key="3">
    <source>
        <dbReference type="Proteomes" id="UP001549143"/>
    </source>
</evidence>
<proteinExistence type="predicted"/>
<gene>
    <name evidence="2" type="ORF">ABID44_001016</name>
</gene>
<evidence type="ECO:0000313" key="2">
    <source>
        <dbReference type="EMBL" id="MET3660701.1"/>
    </source>
</evidence>
<keyword evidence="1" id="KW-1133">Transmembrane helix</keyword>
<organism evidence="2 3">
    <name type="scientific">Aquamicrobium ahrensii</name>
    <dbReference type="NCBI Taxonomy" id="469551"/>
    <lineage>
        <taxon>Bacteria</taxon>
        <taxon>Pseudomonadati</taxon>
        <taxon>Pseudomonadota</taxon>
        <taxon>Alphaproteobacteria</taxon>
        <taxon>Hyphomicrobiales</taxon>
        <taxon>Phyllobacteriaceae</taxon>
        <taxon>Aquamicrobium</taxon>
    </lineage>
</organism>
<accession>A0ABV2KHY8</accession>